<dbReference type="CDD" id="cd14014">
    <property type="entry name" value="STKc_PknB_like"/>
    <property type="match status" value="1"/>
</dbReference>
<evidence type="ECO:0000256" key="7">
    <source>
        <dbReference type="PROSITE-ProRule" id="PRU10141"/>
    </source>
</evidence>
<dbReference type="Pfam" id="PF00069">
    <property type="entry name" value="Pkinase"/>
    <property type="match status" value="1"/>
</dbReference>
<keyword evidence="6 7" id="KW-0067">ATP-binding</keyword>
<keyword evidence="2 10" id="KW-0723">Serine/threonine-protein kinase</keyword>
<feature type="compositionally biased region" description="Low complexity" evidence="8">
    <location>
        <begin position="301"/>
        <end position="312"/>
    </location>
</feature>
<feature type="domain" description="Protein kinase" evidence="9">
    <location>
        <begin position="6"/>
        <end position="264"/>
    </location>
</feature>
<dbReference type="Gene3D" id="3.30.200.20">
    <property type="entry name" value="Phosphorylase Kinase, domain 1"/>
    <property type="match status" value="1"/>
</dbReference>
<evidence type="ECO:0000256" key="4">
    <source>
        <dbReference type="ARBA" id="ARBA00022741"/>
    </source>
</evidence>
<protein>
    <recommendedName>
        <fullName evidence="1">non-specific serine/threonine protein kinase</fullName>
        <ecNumber evidence="1">2.7.11.1</ecNumber>
    </recommendedName>
</protein>
<dbReference type="EMBL" id="JABEND010000004">
    <property type="protein sequence ID" value="NNG35997.1"/>
    <property type="molecule type" value="Genomic_DNA"/>
</dbReference>
<sequence>MLIGRYRLESVIGRGAMGTVWRAYDDVVHRRVAIKEINLPHGMPTGVAANITDRTLREARAIGALSHPHVITLHDILTVDGQPYIVMELLHARSLAQLVTQLGPLPPEQAATVGIAVASGLMAAHRSGITHRDVKPGNVLVGYDGRVKLTDFGIARTPDDSSLTATGLLLGSPAYISPEVASGEPAGPASDAWGLGAMLFAAVQGRPPFDRSDPIATLTAVMSEPVPDCPAAGPLAPVISGLLTKNAAERMTVAQARAGLVPIADDPTGMEAVIGTSGDDADRTAAAPSRPSVGTLSEPRAAGPAVAAGGPAVVPPPPWASTGSAGLEPLPAGTGTDRDRRPRWLLPAALALAVVTGLATFFGARALSDWGRSSAAAAARPAAPTTTGRAVELTGKQISGIDAFASPSGNIICSIDADGARCLIKKANYTSTVCTEHPGRIYAELGVTGRGAQQPCTDAKVNGLLNLHPVTAAFGSLLIGPNGVRCNSQSDGIRCVNNAGGYFRMSQYRFDSEPL</sequence>
<evidence type="ECO:0000313" key="11">
    <source>
        <dbReference type="Proteomes" id="UP000562984"/>
    </source>
</evidence>
<evidence type="ECO:0000256" key="5">
    <source>
        <dbReference type="ARBA" id="ARBA00022777"/>
    </source>
</evidence>
<accession>A0A849A7J1</accession>
<dbReference type="InterPro" id="IPR008271">
    <property type="entry name" value="Ser/Thr_kinase_AS"/>
</dbReference>
<name>A0A849A7J1_9ACTN</name>
<dbReference type="Gene3D" id="1.10.510.10">
    <property type="entry name" value="Transferase(Phosphotransferase) domain 1"/>
    <property type="match status" value="1"/>
</dbReference>
<dbReference type="InterPro" id="IPR011009">
    <property type="entry name" value="Kinase-like_dom_sf"/>
</dbReference>
<keyword evidence="3" id="KW-0808">Transferase</keyword>
<evidence type="ECO:0000256" key="2">
    <source>
        <dbReference type="ARBA" id="ARBA00022527"/>
    </source>
</evidence>
<gene>
    <name evidence="10" type="ORF">HKD39_09780</name>
</gene>
<evidence type="ECO:0000313" key="10">
    <source>
        <dbReference type="EMBL" id="NNG35997.1"/>
    </source>
</evidence>
<dbReference type="PROSITE" id="PS00107">
    <property type="entry name" value="PROTEIN_KINASE_ATP"/>
    <property type="match status" value="1"/>
</dbReference>
<dbReference type="PANTHER" id="PTHR43289:SF6">
    <property type="entry name" value="SERINE_THREONINE-PROTEIN KINASE NEKL-3"/>
    <property type="match status" value="1"/>
</dbReference>
<dbReference type="PROSITE" id="PS50011">
    <property type="entry name" value="PROTEIN_KINASE_DOM"/>
    <property type="match status" value="1"/>
</dbReference>
<reference evidence="10 11" key="1">
    <citation type="submission" date="2020-05" db="EMBL/GenBank/DDBJ databases">
        <title>Nakamurella sp. DB0629 isolated from air conditioner.</title>
        <authorList>
            <person name="Kim D.H."/>
            <person name="Kim D.-U."/>
        </authorList>
    </citation>
    <scope>NUCLEOTIDE SEQUENCE [LARGE SCALE GENOMIC DNA]</scope>
    <source>
        <strain evidence="10 11">DB0629</strain>
    </source>
</reference>
<dbReference type="InterPro" id="IPR000719">
    <property type="entry name" value="Prot_kinase_dom"/>
</dbReference>
<dbReference type="PROSITE" id="PS00108">
    <property type="entry name" value="PROTEIN_KINASE_ST"/>
    <property type="match status" value="1"/>
</dbReference>
<keyword evidence="4 7" id="KW-0547">Nucleotide-binding</keyword>
<evidence type="ECO:0000256" key="6">
    <source>
        <dbReference type="ARBA" id="ARBA00022840"/>
    </source>
</evidence>
<dbReference type="GO" id="GO:0004674">
    <property type="term" value="F:protein serine/threonine kinase activity"/>
    <property type="evidence" value="ECO:0007669"/>
    <property type="project" value="UniProtKB-KW"/>
</dbReference>
<feature type="region of interest" description="Disordered" evidence="8">
    <location>
        <begin position="277"/>
        <end position="339"/>
    </location>
</feature>
<dbReference type="SUPFAM" id="SSF56112">
    <property type="entry name" value="Protein kinase-like (PK-like)"/>
    <property type="match status" value="1"/>
</dbReference>
<dbReference type="PANTHER" id="PTHR43289">
    <property type="entry name" value="MITOGEN-ACTIVATED PROTEIN KINASE KINASE KINASE 20-RELATED"/>
    <property type="match status" value="1"/>
</dbReference>
<evidence type="ECO:0000256" key="3">
    <source>
        <dbReference type="ARBA" id="ARBA00022679"/>
    </source>
</evidence>
<keyword evidence="5 10" id="KW-0418">Kinase</keyword>
<dbReference type="EC" id="2.7.11.1" evidence="1"/>
<dbReference type="SMART" id="SM00220">
    <property type="entry name" value="S_TKc"/>
    <property type="match status" value="1"/>
</dbReference>
<comment type="caution">
    <text evidence="10">The sequence shown here is derived from an EMBL/GenBank/DDBJ whole genome shotgun (WGS) entry which is preliminary data.</text>
</comment>
<dbReference type="Proteomes" id="UP000562984">
    <property type="component" value="Unassembled WGS sequence"/>
</dbReference>
<organism evidence="10 11">
    <name type="scientific">Nakamurella aerolata</name>
    <dbReference type="NCBI Taxonomy" id="1656892"/>
    <lineage>
        <taxon>Bacteria</taxon>
        <taxon>Bacillati</taxon>
        <taxon>Actinomycetota</taxon>
        <taxon>Actinomycetes</taxon>
        <taxon>Nakamurellales</taxon>
        <taxon>Nakamurellaceae</taxon>
        <taxon>Nakamurella</taxon>
    </lineage>
</organism>
<feature type="binding site" evidence="7">
    <location>
        <position position="35"/>
    </location>
    <ligand>
        <name>ATP</name>
        <dbReference type="ChEBI" id="CHEBI:30616"/>
    </ligand>
</feature>
<evidence type="ECO:0000256" key="1">
    <source>
        <dbReference type="ARBA" id="ARBA00012513"/>
    </source>
</evidence>
<dbReference type="InterPro" id="IPR017441">
    <property type="entry name" value="Protein_kinase_ATP_BS"/>
</dbReference>
<dbReference type="AlphaFoldDB" id="A0A849A7J1"/>
<evidence type="ECO:0000259" key="9">
    <source>
        <dbReference type="PROSITE" id="PS50011"/>
    </source>
</evidence>
<dbReference type="GO" id="GO:0005524">
    <property type="term" value="F:ATP binding"/>
    <property type="evidence" value="ECO:0007669"/>
    <property type="project" value="UniProtKB-UniRule"/>
</dbReference>
<evidence type="ECO:0000256" key="8">
    <source>
        <dbReference type="SAM" id="MobiDB-lite"/>
    </source>
</evidence>
<keyword evidence="11" id="KW-1185">Reference proteome</keyword>
<proteinExistence type="predicted"/>